<dbReference type="GO" id="GO:0003677">
    <property type="term" value="F:DNA binding"/>
    <property type="evidence" value="ECO:0007669"/>
    <property type="project" value="InterPro"/>
</dbReference>
<reference evidence="1 2" key="1">
    <citation type="submission" date="2015-11" db="EMBL/GenBank/DDBJ databases">
        <authorList>
            <person name="Zhang Y."/>
            <person name="Guo Z."/>
        </authorList>
    </citation>
    <scope>NUCLEOTIDE SEQUENCE [LARGE SCALE GENOMIC DNA]</scope>
    <source>
        <strain evidence="1 2">YFY001</strain>
    </source>
</reference>
<dbReference type="InterPro" id="IPR016032">
    <property type="entry name" value="Sig_transdc_resp-reg_C-effctor"/>
</dbReference>
<dbReference type="EMBL" id="CP013290">
    <property type="protein sequence ID" value="APH00586.1"/>
    <property type="molecule type" value="Genomic_DNA"/>
</dbReference>
<dbReference type="KEGG" id="jte:ASJ30_02790"/>
<dbReference type="RefSeq" id="WP_072623760.1">
    <property type="nucleotide sequence ID" value="NZ_CP013290.1"/>
</dbReference>
<protein>
    <submittedName>
        <fullName evidence="1">Uncharacterized protein</fullName>
    </submittedName>
</protein>
<evidence type="ECO:0000313" key="1">
    <source>
        <dbReference type="EMBL" id="APH00586.1"/>
    </source>
</evidence>
<evidence type="ECO:0000313" key="2">
    <source>
        <dbReference type="Proteomes" id="UP000182938"/>
    </source>
</evidence>
<dbReference type="AlphaFoldDB" id="A0A1L3MEH8"/>
<accession>A0A1L3MEH8</accession>
<gene>
    <name evidence="1" type="ORF">ASJ30_02790</name>
</gene>
<sequence>MSAAARLDLVYTSPVVTTALRRELQSGPRPLQVTTAVHAWTDFQHEWDFAGDFVVVDAQLDDHLPLAVKVRALRRLGSHRIVIGPGRHSPFARRAGTEGATAWIAPTQSLSATADAIRAIADGRTPDVARLEPAGAPDVRLTDRQLQVLALFVAARGHSLAHLARVLALRTETVRSHIERGRARYRDAGHPTNNRAALRSALVADGWTYDPQVWIDSGRP</sequence>
<dbReference type="SUPFAM" id="SSF46894">
    <property type="entry name" value="C-terminal effector domain of the bipartite response regulators"/>
    <property type="match status" value="1"/>
</dbReference>
<dbReference type="Gene3D" id="3.40.50.2300">
    <property type="match status" value="1"/>
</dbReference>
<keyword evidence="2" id="KW-1185">Reference proteome</keyword>
<organism evidence="1 2">
    <name type="scientific">Janibacter indicus</name>
    <dbReference type="NCBI Taxonomy" id="857417"/>
    <lineage>
        <taxon>Bacteria</taxon>
        <taxon>Bacillati</taxon>
        <taxon>Actinomycetota</taxon>
        <taxon>Actinomycetes</taxon>
        <taxon>Micrococcales</taxon>
        <taxon>Intrasporangiaceae</taxon>
        <taxon>Janibacter</taxon>
    </lineage>
</organism>
<dbReference type="GO" id="GO:0006355">
    <property type="term" value="P:regulation of DNA-templated transcription"/>
    <property type="evidence" value="ECO:0007669"/>
    <property type="project" value="InterPro"/>
</dbReference>
<dbReference type="Proteomes" id="UP000182938">
    <property type="component" value="Chromosome"/>
</dbReference>
<name>A0A1L3MEH8_9MICO</name>
<proteinExistence type="predicted"/>